<protein>
    <submittedName>
        <fullName evidence="2">HEAT repeat domain-containing protein</fullName>
    </submittedName>
</protein>
<keyword evidence="1" id="KW-1133">Transmembrane helix</keyword>
<keyword evidence="1" id="KW-0812">Transmembrane</keyword>
<dbReference type="InterPro" id="IPR011989">
    <property type="entry name" value="ARM-like"/>
</dbReference>
<dbReference type="RefSeq" id="WP_196287525.1">
    <property type="nucleotide sequence ID" value="NZ_JADQDP010000003.1"/>
</dbReference>
<dbReference type="Proteomes" id="UP000645610">
    <property type="component" value="Unassembled WGS sequence"/>
</dbReference>
<feature type="transmembrane region" description="Helical" evidence="1">
    <location>
        <begin position="50"/>
        <end position="71"/>
    </location>
</feature>
<feature type="transmembrane region" description="Helical" evidence="1">
    <location>
        <begin position="12"/>
        <end position="30"/>
    </location>
</feature>
<evidence type="ECO:0000256" key="1">
    <source>
        <dbReference type="SAM" id="Phobius"/>
    </source>
</evidence>
<dbReference type="Gene3D" id="1.25.10.10">
    <property type="entry name" value="Leucine-rich Repeat Variant"/>
    <property type="match status" value="1"/>
</dbReference>
<name>A0A931BJ25_9BACT</name>
<dbReference type="EMBL" id="JADQDP010000003">
    <property type="protein sequence ID" value="MBF9143213.1"/>
    <property type="molecule type" value="Genomic_DNA"/>
</dbReference>
<accession>A0A931BJ25</accession>
<dbReference type="AlphaFoldDB" id="A0A931BJ25"/>
<gene>
    <name evidence="2" type="ORF">I2I01_16310</name>
</gene>
<keyword evidence="3" id="KW-1185">Reference proteome</keyword>
<keyword evidence="1" id="KW-0472">Membrane</keyword>
<evidence type="ECO:0000313" key="3">
    <source>
        <dbReference type="Proteomes" id="UP000645610"/>
    </source>
</evidence>
<comment type="caution">
    <text evidence="2">The sequence shown here is derived from an EMBL/GenBank/DDBJ whole genome shotgun (WGS) entry which is preliminary data.</text>
</comment>
<sequence>MSPAFSSFLRTYGSLLATWLLLGITLWYEYSPGTYLLGNSNTVPLFVPALHIVRNFHLLLFLVISTGLLLLKSRSPNRRTLVLWILLIGVGYWLVERAFRYQSAVDYYTIWKYQITEKLKYDPFSNPKLVPLALRDVQNPAEPFRVRMKLVFALGQAGVQSAFPVLQSIAQAPDQNPDLRYYCFLSMRQLQPQRFAALLAAMPADSAVALFRQYEQR</sequence>
<organism evidence="2 3">
    <name type="scientific">Hymenobacter properus</name>
    <dbReference type="NCBI Taxonomy" id="2791026"/>
    <lineage>
        <taxon>Bacteria</taxon>
        <taxon>Pseudomonadati</taxon>
        <taxon>Bacteroidota</taxon>
        <taxon>Cytophagia</taxon>
        <taxon>Cytophagales</taxon>
        <taxon>Hymenobacteraceae</taxon>
        <taxon>Hymenobacter</taxon>
    </lineage>
</organism>
<evidence type="ECO:0000313" key="2">
    <source>
        <dbReference type="EMBL" id="MBF9143213.1"/>
    </source>
</evidence>
<reference evidence="2 3" key="1">
    <citation type="submission" date="2020-11" db="EMBL/GenBank/DDBJ databases">
        <authorList>
            <person name="Kim M.K."/>
        </authorList>
    </citation>
    <scope>NUCLEOTIDE SEQUENCE [LARGE SCALE GENOMIC DNA]</scope>
    <source>
        <strain evidence="2 3">BT439</strain>
    </source>
</reference>
<feature type="transmembrane region" description="Helical" evidence="1">
    <location>
        <begin position="78"/>
        <end position="95"/>
    </location>
</feature>
<proteinExistence type="predicted"/>